<dbReference type="PROSITE" id="PS50005">
    <property type="entry name" value="TPR"/>
    <property type="match status" value="3"/>
</dbReference>
<dbReference type="Pfam" id="PF13424">
    <property type="entry name" value="TPR_12"/>
    <property type="match status" value="2"/>
</dbReference>
<proteinExistence type="predicted"/>
<feature type="repeat" description="TPR" evidence="1">
    <location>
        <begin position="156"/>
        <end position="189"/>
    </location>
</feature>
<dbReference type="SUPFAM" id="SSF55874">
    <property type="entry name" value="ATPase domain of HSP90 chaperone/DNA topoisomerase II/histidine kinase"/>
    <property type="match status" value="1"/>
</dbReference>
<dbReference type="InterPro" id="IPR050640">
    <property type="entry name" value="Bact_2-comp_sensor_kinase"/>
</dbReference>
<dbReference type="InterPro" id="IPR036890">
    <property type="entry name" value="HATPase_C_sf"/>
</dbReference>
<evidence type="ECO:0000259" key="2">
    <source>
        <dbReference type="Pfam" id="PF06580"/>
    </source>
</evidence>
<feature type="domain" description="Signal transduction histidine kinase internal region" evidence="2">
    <location>
        <begin position="408"/>
        <end position="487"/>
    </location>
</feature>
<evidence type="ECO:0000256" key="1">
    <source>
        <dbReference type="PROSITE-ProRule" id="PRU00339"/>
    </source>
</evidence>
<protein>
    <submittedName>
        <fullName evidence="3">Sensor histidine kinase</fullName>
    </submittedName>
</protein>
<accession>L8JT02</accession>
<dbReference type="STRING" id="1237149.C900_02933"/>
<evidence type="ECO:0000313" key="3">
    <source>
        <dbReference type="EMBL" id="ELR71318.1"/>
    </source>
</evidence>
<dbReference type="SMART" id="SM00028">
    <property type="entry name" value="TPR"/>
    <property type="match status" value="6"/>
</dbReference>
<comment type="caution">
    <text evidence="3">The sequence shown here is derived from an EMBL/GenBank/DDBJ whole genome shotgun (WGS) entry which is preliminary data.</text>
</comment>
<dbReference type="Proteomes" id="UP000011135">
    <property type="component" value="Unassembled WGS sequence"/>
</dbReference>
<feature type="repeat" description="TPR" evidence="1">
    <location>
        <begin position="37"/>
        <end position="70"/>
    </location>
</feature>
<dbReference type="eggNOG" id="COG0457">
    <property type="taxonomic scope" value="Bacteria"/>
</dbReference>
<dbReference type="Gene3D" id="1.25.40.10">
    <property type="entry name" value="Tetratricopeptide repeat domain"/>
    <property type="match status" value="2"/>
</dbReference>
<keyword evidence="4" id="KW-1185">Reference proteome</keyword>
<sequence length="621" mass="71800">MLKLGVYYRSRNFDTARYFYQRALEESQHHGYARGMVAAYAGAGVTYGMEGEYPQAIIHFEKALAKARESNIPDLVFNQYNSLGIVYKRLGDYPRSYEWYNKAMALADSLQDPLKIADNQFSIAVLHDMMDEPDKALTLLRESLKNYTKAGRPVMSNIYNSIGVILAKANNYDSALHYYFIALEMDRKVDKKEAELIVMNNIGNAYRKTKRYKEAEKILLDALHEAEKVRLNQAKADILYNLSKTYVAQRQTDLALEYALKMLDLSKSLGSFLQIGEAYEVLSHIFEQKQDNTTALKYYKDFKAYQDSLFNQNKTKEFKTQQTMFDVYKKDQELAKQELELTYLNEKALLDKKWKFMLKASSALLLFTLLLLYQRYRHRLRHNELLKSKNAVIVSQKQHIEEMNETLEKRMLRAQMNPHFIFNSLSSIQHFVTVNDKASALKYLTKFSNLLRSVLETSTGVQVTLAEEIELIKIYLELESLRFDNEFKYEIKVDQRLDIYNLEIPLLLIQPYIENAILHGLLPSAKEDKLLNVTFEATDNAMRVSIEDNGIGRKAAQVIKEKKGYKKQSLGMSVTQKRLEMLEKNKDTTAAVTVADLYRDNGEPEGTRIIINIPQPINGES</sequence>
<dbReference type="InterPro" id="IPR019734">
    <property type="entry name" value="TPR_rpt"/>
</dbReference>
<dbReference type="GO" id="GO:0016020">
    <property type="term" value="C:membrane"/>
    <property type="evidence" value="ECO:0007669"/>
    <property type="project" value="InterPro"/>
</dbReference>
<dbReference type="GO" id="GO:0000155">
    <property type="term" value="F:phosphorelay sensor kinase activity"/>
    <property type="evidence" value="ECO:0007669"/>
    <property type="project" value="InterPro"/>
</dbReference>
<reference evidence="3 4" key="1">
    <citation type="submission" date="2012-12" db="EMBL/GenBank/DDBJ databases">
        <title>Genome assembly of Fulvivirga imtechensis AK7.</title>
        <authorList>
            <person name="Nupur N."/>
            <person name="Khatri I."/>
            <person name="Kumar R."/>
            <person name="Subramanian S."/>
            <person name="Pinnaka A."/>
        </authorList>
    </citation>
    <scope>NUCLEOTIDE SEQUENCE [LARGE SCALE GENOMIC DNA]</scope>
    <source>
        <strain evidence="3 4">AK7</strain>
    </source>
</reference>
<dbReference type="eggNOG" id="COG2972">
    <property type="taxonomic scope" value="Bacteria"/>
</dbReference>
<feature type="repeat" description="TPR" evidence="1">
    <location>
        <begin position="77"/>
        <end position="110"/>
    </location>
</feature>
<dbReference type="PANTHER" id="PTHR34220:SF7">
    <property type="entry name" value="SENSOR HISTIDINE KINASE YPDA"/>
    <property type="match status" value="1"/>
</dbReference>
<keyword evidence="1" id="KW-0802">TPR repeat</keyword>
<dbReference type="Pfam" id="PF06580">
    <property type="entry name" value="His_kinase"/>
    <property type="match status" value="1"/>
</dbReference>
<dbReference type="AlphaFoldDB" id="L8JT02"/>
<name>L8JT02_9BACT</name>
<organism evidence="3 4">
    <name type="scientific">Fulvivirga imtechensis AK7</name>
    <dbReference type="NCBI Taxonomy" id="1237149"/>
    <lineage>
        <taxon>Bacteria</taxon>
        <taxon>Pseudomonadati</taxon>
        <taxon>Bacteroidota</taxon>
        <taxon>Cytophagia</taxon>
        <taxon>Cytophagales</taxon>
        <taxon>Fulvivirgaceae</taxon>
        <taxon>Fulvivirga</taxon>
    </lineage>
</organism>
<dbReference type="PANTHER" id="PTHR34220">
    <property type="entry name" value="SENSOR HISTIDINE KINASE YPDA"/>
    <property type="match status" value="1"/>
</dbReference>
<dbReference type="EMBL" id="AMZN01000043">
    <property type="protein sequence ID" value="ELR71318.1"/>
    <property type="molecule type" value="Genomic_DNA"/>
</dbReference>
<dbReference type="SUPFAM" id="SSF48452">
    <property type="entry name" value="TPR-like"/>
    <property type="match status" value="2"/>
</dbReference>
<keyword evidence="3" id="KW-0418">Kinase</keyword>
<evidence type="ECO:0000313" key="4">
    <source>
        <dbReference type="Proteomes" id="UP000011135"/>
    </source>
</evidence>
<dbReference type="Gene3D" id="3.30.565.10">
    <property type="entry name" value="Histidine kinase-like ATPase, C-terminal domain"/>
    <property type="match status" value="1"/>
</dbReference>
<keyword evidence="3" id="KW-0808">Transferase</keyword>
<gene>
    <name evidence="3" type="ORF">C900_02933</name>
</gene>
<dbReference type="InterPro" id="IPR010559">
    <property type="entry name" value="Sig_transdc_His_kin_internal"/>
</dbReference>
<dbReference type="InterPro" id="IPR011990">
    <property type="entry name" value="TPR-like_helical_dom_sf"/>
</dbReference>